<sequence>MGLTSEVSKKFDKYGLDPDKFDNDFPHRPEPDDPSEDFEDIYESGVAVPPHSAYYDQWVEWLKKNHPAGGGV</sequence>
<dbReference type="EMBL" id="WOEZ01000044">
    <property type="protein sequence ID" value="NPT54892.1"/>
    <property type="molecule type" value="Genomic_DNA"/>
</dbReference>
<gene>
    <name evidence="2" type="ORF">GNZ13_09775</name>
    <name evidence="3" type="ORF">GNZ13_41860</name>
</gene>
<evidence type="ECO:0000313" key="4">
    <source>
        <dbReference type="Proteomes" id="UP000655523"/>
    </source>
</evidence>
<comment type="caution">
    <text evidence="3">The sequence shown here is derived from an EMBL/GenBank/DDBJ whole genome shotgun (WGS) entry which is preliminary data.</text>
</comment>
<dbReference type="AlphaFoldDB" id="A0A972NWB2"/>
<dbReference type="RefSeq" id="WP_172162852.1">
    <property type="nucleotide sequence ID" value="NZ_WOEZ01000044.1"/>
</dbReference>
<evidence type="ECO:0000313" key="2">
    <source>
        <dbReference type="EMBL" id="NPT54892.1"/>
    </source>
</evidence>
<organism evidence="3 4">
    <name type="scientific">Paraburkholderia elongata</name>
    <dbReference type="NCBI Taxonomy" id="2675747"/>
    <lineage>
        <taxon>Bacteria</taxon>
        <taxon>Pseudomonadati</taxon>
        <taxon>Pseudomonadota</taxon>
        <taxon>Betaproteobacteria</taxon>
        <taxon>Burkholderiales</taxon>
        <taxon>Burkholderiaceae</taxon>
        <taxon>Paraburkholderia</taxon>
    </lineage>
</organism>
<proteinExistence type="predicted"/>
<dbReference type="Proteomes" id="UP000655523">
    <property type="component" value="Unassembled WGS sequence"/>
</dbReference>
<keyword evidence="4" id="KW-1185">Reference proteome</keyword>
<evidence type="ECO:0000313" key="3">
    <source>
        <dbReference type="EMBL" id="NPT60921.1"/>
    </source>
</evidence>
<feature type="region of interest" description="Disordered" evidence="1">
    <location>
        <begin position="1"/>
        <end position="36"/>
    </location>
</feature>
<dbReference type="EMBL" id="WOEZ01000245">
    <property type="protein sequence ID" value="NPT60921.1"/>
    <property type="molecule type" value="Genomic_DNA"/>
</dbReference>
<feature type="compositionally biased region" description="Basic and acidic residues" evidence="1">
    <location>
        <begin position="7"/>
        <end position="31"/>
    </location>
</feature>
<protein>
    <submittedName>
        <fullName evidence="3">Uncharacterized protein</fullName>
    </submittedName>
</protein>
<name>A0A972NWB2_9BURK</name>
<accession>A0A972NWB2</accession>
<reference evidence="3 4" key="1">
    <citation type="submission" date="2019-11" db="EMBL/GenBank/DDBJ databases">
        <title>Metabolism of dissolved organic matter in forest soils.</title>
        <authorList>
            <person name="Cyle K.T."/>
            <person name="Wilhelm R.C."/>
            <person name="Martinez C.E."/>
        </authorList>
    </citation>
    <scope>NUCLEOTIDE SEQUENCE [LARGE SCALE GENOMIC DNA]</scope>
    <source>
        <strain evidence="3 4">5N</strain>
    </source>
</reference>
<evidence type="ECO:0000256" key="1">
    <source>
        <dbReference type="SAM" id="MobiDB-lite"/>
    </source>
</evidence>